<dbReference type="InterPro" id="IPR004089">
    <property type="entry name" value="MCPsignal_dom"/>
</dbReference>
<dbReference type="GO" id="GO:0007165">
    <property type="term" value="P:signal transduction"/>
    <property type="evidence" value="ECO:0007669"/>
    <property type="project" value="UniProtKB-KW"/>
</dbReference>
<dbReference type="STRING" id="1035707.SAMN05216552_1001420"/>
<dbReference type="Pfam" id="PF00015">
    <property type="entry name" value="MCPsignal"/>
    <property type="match status" value="1"/>
</dbReference>
<dbReference type="PANTHER" id="PTHR43531">
    <property type="entry name" value="PROTEIN ICFG"/>
    <property type="match status" value="1"/>
</dbReference>
<dbReference type="RefSeq" id="WP_229488781.1">
    <property type="nucleotide sequence ID" value="NZ_FPBO01000001.1"/>
</dbReference>
<evidence type="ECO:0000256" key="2">
    <source>
        <dbReference type="ARBA" id="ARBA00029447"/>
    </source>
</evidence>
<keyword evidence="3" id="KW-0807">Transducer</keyword>
<dbReference type="PANTHER" id="PTHR43531:SF14">
    <property type="entry name" value="METHYL-ACCEPTING CHEMOTAXIS PROTEIN I-RELATED"/>
    <property type="match status" value="1"/>
</dbReference>
<evidence type="ECO:0000313" key="5">
    <source>
        <dbReference type="EMBL" id="SFU32016.1"/>
    </source>
</evidence>
<dbReference type="GO" id="GO:0004888">
    <property type="term" value="F:transmembrane signaling receptor activity"/>
    <property type="evidence" value="ECO:0007669"/>
    <property type="project" value="InterPro"/>
</dbReference>
<keyword evidence="1" id="KW-0488">Methylation</keyword>
<evidence type="ECO:0000313" key="6">
    <source>
        <dbReference type="Proteomes" id="UP000199391"/>
    </source>
</evidence>
<dbReference type="InterPro" id="IPR004090">
    <property type="entry name" value="Chemotax_Me-accpt_rcpt"/>
</dbReference>
<accession>A0A1I7F7A9</accession>
<reference evidence="6" key="1">
    <citation type="submission" date="2016-10" db="EMBL/GenBank/DDBJ databases">
        <authorList>
            <person name="Varghese N."/>
            <person name="Submissions S."/>
        </authorList>
    </citation>
    <scope>NUCLEOTIDE SEQUENCE [LARGE SCALE GENOMIC DNA]</scope>
    <source>
        <strain evidence="6">CGMCC 1.11014</strain>
    </source>
</reference>
<comment type="similarity">
    <text evidence="2">Belongs to the methyl-accepting chemotaxis (MCP) protein family.</text>
</comment>
<dbReference type="GO" id="GO:0006935">
    <property type="term" value="P:chemotaxis"/>
    <property type="evidence" value="ECO:0007669"/>
    <property type="project" value="InterPro"/>
</dbReference>
<dbReference type="PROSITE" id="PS50111">
    <property type="entry name" value="CHEMOTAXIS_TRANSDUC_2"/>
    <property type="match status" value="1"/>
</dbReference>
<dbReference type="InterPro" id="IPR051310">
    <property type="entry name" value="MCP_chemotaxis"/>
</dbReference>
<dbReference type="SUPFAM" id="SSF58104">
    <property type="entry name" value="Methyl-accepting chemotaxis protein (MCP) signaling domain"/>
    <property type="match status" value="1"/>
</dbReference>
<dbReference type="EMBL" id="FPBO01000001">
    <property type="protein sequence ID" value="SFU32016.1"/>
    <property type="molecule type" value="Genomic_DNA"/>
</dbReference>
<evidence type="ECO:0000256" key="1">
    <source>
        <dbReference type="ARBA" id="ARBA00022481"/>
    </source>
</evidence>
<dbReference type="Proteomes" id="UP000199391">
    <property type="component" value="Unassembled WGS sequence"/>
</dbReference>
<name>A0A1I7F7A9_9BURK</name>
<dbReference type="PRINTS" id="PR00260">
    <property type="entry name" value="CHEMTRNSDUCR"/>
</dbReference>
<dbReference type="AlphaFoldDB" id="A0A1I7F7A9"/>
<evidence type="ECO:0000259" key="4">
    <source>
        <dbReference type="PROSITE" id="PS50111"/>
    </source>
</evidence>
<dbReference type="Gene3D" id="1.10.287.950">
    <property type="entry name" value="Methyl-accepting chemotaxis protein"/>
    <property type="match status" value="1"/>
</dbReference>
<protein>
    <submittedName>
        <fullName evidence="5">Methyl-accepting chemotaxis protein</fullName>
    </submittedName>
</protein>
<dbReference type="SMART" id="SM00283">
    <property type="entry name" value="MA"/>
    <property type="match status" value="1"/>
</dbReference>
<dbReference type="GO" id="GO:0005886">
    <property type="term" value="C:plasma membrane"/>
    <property type="evidence" value="ECO:0007669"/>
    <property type="project" value="TreeGrafter"/>
</dbReference>
<organism evidence="5 6">
    <name type="scientific">Pseudoduganella namucuonensis</name>
    <dbReference type="NCBI Taxonomy" id="1035707"/>
    <lineage>
        <taxon>Bacteria</taxon>
        <taxon>Pseudomonadati</taxon>
        <taxon>Pseudomonadota</taxon>
        <taxon>Betaproteobacteria</taxon>
        <taxon>Burkholderiales</taxon>
        <taxon>Oxalobacteraceae</taxon>
        <taxon>Telluria group</taxon>
        <taxon>Pseudoduganella</taxon>
    </lineage>
</organism>
<evidence type="ECO:0000256" key="3">
    <source>
        <dbReference type="PROSITE-ProRule" id="PRU00284"/>
    </source>
</evidence>
<gene>
    <name evidence="5" type="ORF">SAMN05216552_1001420</name>
</gene>
<sequence>MNAAVEAARAGEQGRGFAVVAGEERHLAQRSASAAREIKAFTGDAVDRGEAGALLVDQAGATMSNIVASVQHVSGIIGEIAAGGEAQAAGLARINRAVKEMDAVTQQNAALVEEDAAVAQSMQEQADNLSRVIRVFKLAGGGAVVRPATPAKPGAALPAAARQEECEAL</sequence>
<feature type="domain" description="Methyl-accepting transducer" evidence="4">
    <location>
        <begin position="1"/>
        <end position="123"/>
    </location>
</feature>
<keyword evidence="6" id="KW-1185">Reference proteome</keyword>
<proteinExistence type="inferred from homology"/>